<accession>A0ABT2UMT9</accession>
<reference evidence="5 6" key="1">
    <citation type="submission" date="2022-09" db="EMBL/GenBank/DDBJ databases">
        <authorList>
            <person name="Han X.L."/>
            <person name="Wang Q."/>
            <person name="Lu T."/>
        </authorList>
    </citation>
    <scope>NUCLEOTIDE SEQUENCE [LARGE SCALE GENOMIC DNA]</scope>
    <source>
        <strain evidence="5 6">WQ 127069</strain>
    </source>
</reference>
<evidence type="ECO:0000313" key="6">
    <source>
        <dbReference type="Proteomes" id="UP001652445"/>
    </source>
</evidence>
<keyword evidence="6" id="KW-1185">Reference proteome</keyword>
<dbReference type="Gene3D" id="2.40.50.100">
    <property type="match status" value="1"/>
</dbReference>
<comment type="pathway">
    <text evidence="3">Lipid metabolism; fatty acid biosynthesis.</text>
</comment>
<sequence length="160" mass="17300">MNASELKEIIQIVIQAPIEQFSLEYETVKLSISKRSLPVSSEESLPSESGYHSKPLMVPHHVERETQVGTIAAEPESAAPIEIASPTVGIFYSSAEPGEDPLIRVGDSVTETTVVGIVEAMKLFNEIQAGINGVITEILIESGQLVQYDQPLFLVKPVGV</sequence>
<keyword evidence="5" id="KW-0436">Ligase</keyword>
<comment type="function">
    <text evidence="3">This protein is a component of the acetyl coenzyme A carboxylase complex; first, biotin carboxylase catalyzes the carboxylation of the carrier protein and then the transcarboxylase transfers the carboxyl group to form malonyl-CoA.</text>
</comment>
<proteinExistence type="predicted"/>
<comment type="caution">
    <text evidence="5">The sequence shown here is derived from an EMBL/GenBank/DDBJ whole genome shotgun (WGS) entry which is preliminary data.</text>
</comment>
<dbReference type="GO" id="GO:0003989">
    <property type="term" value="F:acetyl-CoA carboxylase activity"/>
    <property type="evidence" value="ECO:0007669"/>
    <property type="project" value="UniProtKB-EC"/>
</dbReference>
<evidence type="ECO:0000256" key="2">
    <source>
        <dbReference type="ARBA" id="ARBA00023267"/>
    </source>
</evidence>
<dbReference type="NCBIfam" id="TIGR00531">
    <property type="entry name" value="BCCP"/>
    <property type="match status" value="1"/>
</dbReference>
<keyword evidence="3" id="KW-0275">Fatty acid biosynthesis</keyword>
<keyword evidence="2 3" id="KW-0092">Biotin</keyword>
<keyword evidence="3" id="KW-0276">Fatty acid metabolism</keyword>
<dbReference type="PANTHER" id="PTHR45266">
    <property type="entry name" value="OXALOACETATE DECARBOXYLASE ALPHA CHAIN"/>
    <property type="match status" value="1"/>
</dbReference>
<dbReference type="EMBL" id="JAOQIO010000095">
    <property type="protein sequence ID" value="MCU6795892.1"/>
    <property type="molecule type" value="Genomic_DNA"/>
</dbReference>
<dbReference type="SUPFAM" id="SSF51230">
    <property type="entry name" value="Single hybrid motif"/>
    <property type="match status" value="1"/>
</dbReference>
<gene>
    <name evidence="5" type="primary">accB</name>
    <name evidence="5" type="ORF">OB236_27615</name>
</gene>
<organism evidence="5 6">
    <name type="scientific">Paenibacillus baimaensis</name>
    <dbReference type="NCBI Taxonomy" id="2982185"/>
    <lineage>
        <taxon>Bacteria</taxon>
        <taxon>Bacillati</taxon>
        <taxon>Bacillota</taxon>
        <taxon>Bacilli</taxon>
        <taxon>Bacillales</taxon>
        <taxon>Paenibacillaceae</taxon>
        <taxon>Paenibacillus</taxon>
    </lineage>
</organism>
<keyword evidence="3" id="KW-0444">Lipid biosynthesis</keyword>
<keyword evidence="3" id="KW-0443">Lipid metabolism</keyword>
<dbReference type="Pfam" id="PF00364">
    <property type="entry name" value="Biotin_lipoyl"/>
    <property type="match status" value="1"/>
</dbReference>
<dbReference type="Proteomes" id="UP001652445">
    <property type="component" value="Unassembled WGS sequence"/>
</dbReference>
<dbReference type="PROSITE" id="PS50968">
    <property type="entry name" value="BIOTINYL_LIPOYL"/>
    <property type="match status" value="1"/>
</dbReference>
<dbReference type="InterPro" id="IPR011053">
    <property type="entry name" value="Single_hybrid_motif"/>
</dbReference>
<dbReference type="PRINTS" id="PR01071">
    <property type="entry name" value="ACOABIOTINCC"/>
</dbReference>
<evidence type="ECO:0000256" key="1">
    <source>
        <dbReference type="ARBA" id="ARBA00017562"/>
    </source>
</evidence>
<dbReference type="PANTHER" id="PTHR45266:SF3">
    <property type="entry name" value="OXALOACETATE DECARBOXYLASE ALPHA CHAIN"/>
    <property type="match status" value="1"/>
</dbReference>
<feature type="domain" description="Lipoyl-binding" evidence="4">
    <location>
        <begin position="80"/>
        <end position="156"/>
    </location>
</feature>
<dbReference type="InterPro" id="IPR000089">
    <property type="entry name" value="Biotin_lipoyl"/>
</dbReference>
<dbReference type="CDD" id="cd06850">
    <property type="entry name" value="biotinyl_domain"/>
    <property type="match status" value="1"/>
</dbReference>
<dbReference type="RefSeq" id="WP_262686785.1">
    <property type="nucleotide sequence ID" value="NZ_JAOQIO010000095.1"/>
</dbReference>
<evidence type="ECO:0000259" key="4">
    <source>
        <dbReference type="PROSITE" id="PS50968"/>
    </source>
</evidence>
<evidence type="ECO:0000256" key="3">
    <source>
        <dbReference type="RuleBase" id="RU364072"/>
    </source>
</evidence>
<dbReference type="InterPro" id="IPR050709">
    <property type="entry name" value="Biotin_Carboxyl_Carrier/Decarb"/>
</dbReference>
<name>A0ABT2UMT9_9BACL</name>
<dbReference type="InterPro" id="IPR001249">
    <property type="entry name" value="AcCoA_biotinCC"/>
</dbReference>
<evidence type="ECO:0000313" key="5">
    <source>
        <dbReference type="EMBL" id="MCU6795892.1"/>
    </source>
</evidence>
<protein>
    <recommendedName>
        <fullName evidence="1 3">Biotin carboxyl carrier protein of acetyl-CoA carboxylase</fullName>
    </recommendedName>
</protein>